<reference evidence="11" key="1">
    <citation type="submission" date="2012-09" db="EMBL/GenBank/DDBJ databases">
        <authorList>
            <person name="Martin A.A."/>
        </authorList>
    </citation>
    <scope>NUCLEOTIDE SEQUENCE</scope>
</reference>
<evidence type="ECO:0000259" key="10">
    <source>
        <dbReference type="PROSITE" id="PS50262"/>
    </source>
</evidence>
<dbReference type="SUPFAM" id="SSF81321">
    <property type="entry name" value="Family A G protein-coupled receptor-like"/>
    <property type="match status" value="1"/>
</dbReference>
<evidence type="ECO:0000256" key="1">
    <source>
        <dbReference type="ARBA" id="ARBA00004651"/>
    </source>
</evidence>
<evidence type="ECO:0000256" key="3">
    <source>
        <dbReference type="ARBA" id="ARBA00022692"/>
    </source>
</evidence>
<name>A0A0K0CXF4_ANGCA</name>
<dbReference type="GO" id="GO:0007218">
    <property type="term" value="P:neuropeptide signaling pathway"/>
    <property type="evidence" value="ECO:0007669"/>
    <property type="project" value="TreeGrafter"/>
</dbReference>
<evidence type="ECO:0000256" key="4">
    <source>
        <dbReference type="ARBA" id="ARBA00022989"/>
    </source>
</evidence>
<dbReference type="PRINTS" id="PR00237">
    <property type="entry name" value="GPCRRHODOPSN"/>
</dbReference>
<evidence type="ECO:0000313" key="12">
    <source>
        <dbReference type="WBParaSite" id="ACAC_0000225001-mRNA-1"/>
    </source>
</evidence>
<keyword evidence="7" id="KW-0675">Receptor</keyword>
<dbReference type="Proteomes" id="UP000035642">
    <property type="component" value="Unassembled WGS sequence"/>
</dbReference>
<comment type="subcellular location">
    <subcellularLocation>
        <location evidence="1">Cell membrane</location>
        <topology evidence="1">Multi-pass membrane protein</topology>
    </subcellularLocation>
</comment>
<dbReference type="AlphaFoldDB" id="A0A0K0CXF4"/>
<keyword evidence="4 9" id="KW-1133">Transmembrane helix</keyword>
<dbReference type="PANTHER" id="PTHR24230:SF49">
    <property type="entry name" value="G-PROTEIN COUPLED RECEPTORS FAMILY 1 PROFILE DOMAIN-CONTAINING PROTEIN"/>
    <property type="match status" value="1"/>
</dbReference>
<evidence type="ECO:0000256" key="5">
    <source>
        <dbReference type="ARBA" id="ARBA00023040"/>
    </source>
</evidence>
<feature type="domain" description="G-protein coupled receptors family 1 profile" evidence="10">
    <location>
        <begin position="69"/>
        <end position="247"/>
    </location>
</feature>
<feature type="transmembrane region" description="Helical" evidence="9">
    <location>
        <begin position="121"/>
        <end position="143"/>
    </location>
</feature>
<evidence type="ECO:0000256" key="8">
    <source>
        <dbReference type="ARBA" id="ARBA00023224"/>
    </source>
</evidence>
<dbReference type="Gene3D" id="1.20.1070.10">
    <property type="entry name" value="Rhodopsin 7-helix transmembrane proteins"/>
    <property type="match status" value="1"/>
</dbReference>
<sequence>MKIIFFIFRSLTAYLRGPRIVADSVLPVKSVAMDGSMQEVSDSVEIHHEISDYLQMVFFLTFMLIGLPVNISTLIYMLGRYRRAKSFLLLLHINLNISDLLVLGTYVPGLVGWLITLEWRGGAVLCKVMRSNIMVCIALYRLYALRHPLWMSAVGHSCFRRMLLGSWLLATVSTSPQLFVWRQVDFGRIRQCVTIWTQKIVLKRNQNQMTELDFALMKLYGIQNAFITFYVPLMILVICYVLILKVMLSCFFPISYMFLIFKIIKEVY</sequence>
<protein>
    <submittedName>
        <fullName evidence="12">G_PROTEIN_RECEP_F1_2 domain-containing protein</fullName>
    </submittedName>
</protein>
<proteinExistence type="predicted"/>
<feature type="transmembrane region" description="Helical" evidence="9">
    <location>
        <begin position="163"/>
        <end position="181"/>
    </location>
</feature>
<dbReference type="PROSITE" id="PS50262">
    <property type="entry name" value="G_PROTEIN_RECEP_F1_2"/>
    <property type="match status" value="1"/>
</dbReference>
<keyword evidence="6 9" id="KW-0472">Membrane</keyword>
<keyword evidence="2" id="KW-1003">Cell membrane</keyword>
<keyword evidence="5" id="KW-0297">G-protein coupled receptor</keyword>
<dbReference type="GO" id="GO:0008528">
    <property type="term" value="F:G protein-coupled peptide receptor activity"/>
    <property type="evidence" value="ECO:0007669"/>
    <property type="project" value="TreeGrafter"/>
</dbReference>
<evidence type="ECO:0000313" key="11">
    <source>
        <dbReference type="Proteomes" id="UP000035642"/>
    </source>
</evidence>
<feature type="transmembrane region" description="Helical" evidence="9">
    <location>
        <begin position="53"/>
        <end position="76"/>
    </location>
</feature>
<keyword evidence="11" id="KW-1185">Reference proteome</keyword>
<feature type="transmembrane region" description="Helical" evidence="9">
    <location>
        <begin position="226"/>
        <end position="259"/>
    </location>
</feature>
<evidence type="ECO:0000256" key="2">
    <source>
        <dbReference type="ARBA" id="ARBA00022475"/>
    </source>
</evidence>
<dbReference type="InterPro" id="IPR017452">
    <property type="entry name" value="GPCR_Rhodpsn_7TM"/>
</dbReference>
<evidence type="ECO:0000256" key="7">
    <source>
        <dbReference type="ARBA" id="ARBA00023170"/>
    </source>
</evidence>
<dbReference type="WBParaSite" id="ACAC_0000225001-mRNA-1">
    <property type="protein sequence ID" value="ACAC_0000225001-mRNA-1"/>
    <property type="gene ID" value="ACAC_0000225001"/>
</dbReference>
<keyword evidence="8" id="KW-0807">Transducer</keyword>
<accession>A0A0K0CXF4</accession>
<dbReference type="InterPro" id="IPR000276">
    <property type="entry name" value="GPCR_Rhodpsn"/>
</dbReference>
<dbReference type="PANTHER" id="PTHR24230">
    <property type="entry name" value="G-PROTEIN COUPLED RECEPTOR"/>
    <property type="match status" value="1"/>
</dbReference>
<dbReference type="GO" id="GO:0005886">
    <property type="term" value="C:plasma membrane"/>
    <property type="evidence" value="ECO:0007669"/>
    <property type="project" value="UniProtKB-SubCell"/>
</dbReference>
<organism evidence="11 12">
    <name type="scientific">Angiostrongylus cantonensis</name>
    <name type="common">Rat lungworm</name>
    <dbReference type="NCBI Taxonomy" id="6313"/>
    <lineage>
        <taxon>Eukaryota</taxon>
        <taxon>Metazoa</taxon>
        <taxon>Ecdysozoa</taxon>
        <taxon>Nematoda</taxon>
        <taxon>Chromadorea</taxon>
        <taxon>Rhabditida</taxon>
        <taxon>Rhabditina</taxon>
        <taxon>Rhabditomorpha</taxon>
        <taxon>Strongyloidea</taxon>
        <taxon>Metastrongylidae</taxon>
        <taxon>Angiostrongylus</taxon>
    </lineage>
</organism>
<evidence type="ECO:0000256" key="9">
    <source>
        <dbReference type="SAM" id="Phobius"/>
    </source>
</evidence>
<dbReference type="STRING" id="6313.A0A0K0CXF4"/>
<dbReference type="Pfam" id="PF00001">
    <property type="entry name" value="7tm_1"/>
    <property type="match status" value="1"/>
</dbReference>
<reference evidence="12" key="2">
    <citation type="submission" date="2017-02" db="UniProtKB">
        <authorList>
            <consortium name="WormBaseParasite"/>
        </authorList>
    </citation>
    <scope>IDENTIFICATION</scope>
</reference>
<keyword evidence="3 9" id="KW-0812">Transmembrane</keyword>
<feature type="transmembrane region" description="Helical" evidence="9">
    <location>
        <begin position="88"/>
        <end position="115"/>
    </location>
</feature>
<evidence type="ECO:0000256" key="6">
    <source>
        <dbReference type="ARBA" id="ARBA00023136"/>
    </source>
</evidence>